<reference evidence="2" key="1">
    <citation type="submission" date="2024-05" db="EMBL/GenBank/DDBJ databases">
        <title>Metabacillus sp. nov., isolated from the rhizosphere soil of tomato plants.</title>
        <authorList>
            <person name="Ma R."/>
        </authorList>
    </citation>
    <scope>NUCLEOTIDE SEQUENCE</scope>
    <source>
        <strain evidence="2">DBTR6</strain>
    </source>
</reference>
<protein>
    <submittedName>
        <fullName evidence="2">Helix-turn-helix domain-containing protein</fullName>
    </submittedName>
</protein>
<dbReference type="SMART" id="SM00530">
    <property type="entry name" value="HTH_XRE"/>
    <property type="match status" value="1"/>
</dbReference>
<feature type="domain" description="HTH cro/C1-type" evidence="1">
    <location>
        <begin position="11"/>
        <end position="65"/>
    </location>
</feature>
<dbReference type="CDD" id="cd00093">
    <property type="entry name" value="HTH_XRE"/>
    <property type="match status" value="1"/>
</dbReference>
<sequence>MDSIQKIGERLKAVRIARNLSYIDVCKSIGFYKEGLSNIENGIRPCTLEILIKLCKTYAVSPEYILGLENLIWEIEPRWASLIKEMQLRNLNPRQVYKMVERDFKRTEKLENEILKQNKHPLQ</sequence>
<dbReference type="RefSeq" id="WP_224138730.1">
    <property type="nucleotide sequence ID" value="NZ_JAIQUM010000016.1"/>
</dbReference>
<evidence type="ECO:0000313" key="3">
    <source>
        <dbReference type="Proteomes" id="UP001165287"/>
    </source>
</evidence>
<dbReference type="InterPro" id="IPR001387">
    <property type="entry name" value="Cro/C1-type_HTH"/>
</dbReference>
<dbReference type="EMBL" id="JAIQUM010000016">
    <property type="protein sequence ID" value="MBZ5750523.1"/>
    <property type="molecule type" value="Genomic_DNA"/>
</dbReference>
<dbReference type="Proteomes" id="UP001165287">
    <property type="component" value="Unassembled WGS sequence"/>
</dbReference>
<dbReference type="PROSITE" id="PS50943">
    <property type="entry name" value="HTH_CROC1"/>
    <property type="match status" value="1"/>
</dbReference>
<evidence type="ECO:0000259" key="1">
    <source>
        <dbReference type="PROSITE" id="PS50943"/>
    </source>
</evidence>
<dbReference type="Pfam" id="PF01381">
    <property type="entry name" value="HTH_3"/>
    <property type="match status" value="1"/>
</dbReference>
<comment type="caution">
    <text evidence="2">The sequence shown here is derived from an EMBL/GenBank/DDBJ whole genome shotgun (WGS) entry which is preliminary data.</text>
</comment>
<organism evidence="2 3">
    <name type="scientific">Metabacillus rhizolycopersici</name>
    <dbReference type="NCBI Taxonomy" id="2875709"/>
    <lineage>
        <taxon>Bacteria</taxon>
        <taxon>Bacillati</taxon>
        <taxon>Bacillota</taxon>
        <taxon>Bacilli</taxon>
        <taxon>Bacillales</taxon>
        <taxon>Bacillaceae</taxon>
        <taxon>Metabacillus</taxon>
    </lineage>
</organism>
<gene>
    <name evidence="2" type="ORF">K9V48_09745</name>
</gene>
<keyword evidence="3" id="KW-1185">Reference proteome</keyword>
<proteinExistence type="predicted"/>
<dbReference type="Gene3D" id="1.10.260.40">
    <property type="entry name" value="lambda repressor-like DNA-binding domains"/>
    <property type="match status" value="1"/>
</dbReference>
<accession>A0ABS7UQF1</accession>
<evidence type="ECO:0000313" key="2">
    <source>
        <dbReference type="EMBL" id="MBZ5750523.1"/>
    </source>
</evidence>
<name>A0ABS7UQF1_9BACI</name>
<dbReference type="InterPro" id="IPR010982">
    <property type="entry name" value="Lambda_DNA-bd_dom_sf"/>
</dbReference>
<dbReference type="SUPFAM" id="SSF47413">
    <property type="entry name" value="lambda repressor-like DNA-binding domains"/>
    <property type="match status" value="1"/>
</dbReference>